<evidence type="ECO:0000256" key="1">
    <source>
        <dbReference type="SAM" id="MobiDB-lite"/>
    </source>
</evidence>
<accession>A0A4T0VQ07</accession>
<protein>
    <submittedName>
        <fullName evidence="2">Uncharacterized protein</fullName>
    </submittedName>
</protein>
<dbReference type="AlphaFoldDB" id="A0A4T0VQ07"/>
<gene>
    <name evidence="2" type="ORF">CH35J_009289</name>
</gene>
<evidence type="ECO:0000313" key="3">
    <source>
        <dbReference type="Proteomes" id="UP000305883"/>
    </source>
</evidence>
<evidence type="ECO:0000313" key="2">
    <source>
        <dbReference type="EMBL" id="TIC94271.1"/>
    </source>
</evidence>
<name>A0A4T0VQ07_9PEZI</name>
<dbReference type="Proteomes" id="UP000305883">
    <property type="component" value="Unassembled WGS sequence"/>
</dbReference>
<dbReference type="EMBL" id="MWPZ01000007">
    <property type="protein sequence ID" value="TIC94271.1"/>
    <property type="molecule type" value="Genomic_DNA"/>
</dbReference>
<sequence length="126" mass="13180">MEQFGVAAAHSGAINHVHAIHFGPAAVDVVREVRLAVTVVVIGWVAVTGIRTYFDPSITLPSSVFKQHQVIAPARRSRSWPLSFLHTFSQPSGHTASVDGAGPTSLQISAAGDPGAAREASLKTSS</sequence>
<feature type="region of interest" description="Disordered" evidence="1">
    <location>
        <begin position="93"/>
        <end position="126"/>
    </location>
</feature>
<proteinExistence type="predicted"/>
<reference evidence="2 3" key="1">
    <citation type="journal article" date="2019" name="Genome Biol. Evol.">
        <title>Genomic Plasticity Mediated by Transposable Elements in the Plant Pathogenic Fungus Colletotrichum higginsianum.</title>
        <authorList>
            <person name="Tsushima A."/>
            <person name="Gan P."/>
            <person name="Kumakura N."/>
            <person name="Narusaka M."/>
            <person name="Takano Y."/>
            <person name="Narusaka Y."/>
            <person name="Shirasu K."/>
        </authorList>
    </citation>
    <scope>NUCLEOTIDE SEQUENCE [LARGE SCALE GENOMIC DNA]</scope>
    <source>
        <strain evidence="2 3">MAFF305635-RFP</strain>
    </source>
</reference>
<comment type="caution">
    <text evidence="2">The sequence shown here is derived from an EMBL/GenBank/DDBJ whole genome shotgun (WGS) entry which is preliminary data.</text>
</comment>
<dbReference type="OrthoDB" id="273010at2759"/>
<organism evidence="2 3">
    <name type="scientific">Colletotrichum higginsianum</name>
    <dbReference type="NCBI Taxonomy" id="80884"/>
    <lineage>
        <taxon>Eukaryota</taxon>
        <taxon>Fungi</taxon>
        <taxon>Dikarya</taxon>
        <taxon>Ascomycota</taxon>
        <taxon>Pezizomycotina</taxon>
        <taxon>Sordariomycetes</taxon>
        <taxon>Hypocreomycetidae</taxon>
        <taxon>Glomerellales</taxon>
        <taxon>Glomerellaceae</taxon>
        <taxon>Colletotrichum</taxon>
        <taxon>Colletotrichum destructivum species complex</taxon>
    </lineage>
</organism>